<keyword evidence="6 9" id="KW-0812">Transmembrane</keyword>
<dbReference type="OrthoDB" id="9810980at2"/>
<dbReference type="Pfam" id="PF25994">
    <property type="entry name" value="HH_AprE"/>
    <property type="match status" value="1"/>
</dbReference>
<evidence type="ECO:0000256" key="3">
    <source>
        <dbReference type="ARBA" id="ARBA00022448"/>
    </source>
</evidence>
<gene>
    <name evidence="13" type="primary">prsE</name>
    <name evidence="13" type="ORF">DEVEQU_01123</name>
</gene>
<dbReference type="NCBIfam" id="TIGR01843">
    <property type="entry name" value="type_I_hlyD"/>
    <property type="match status" value="1"/>
</dbReference>
<reference evidence="13 14" key="1">
    <citation type="submission" date="2018-12" db="EMBL/GenBank/DDBJ databases">
        <authorList>
            <person name="Criscuolo A."/>
        </authorList>
    </citation>
    <scope>NUCLEOTIDE SEQUENCE [LARGE SCALE GENOMIC DNA]</scope>
    <source>
        <strain evidence="13">ACIP1116281</strain>
    </source>
</reference>
<keyword evidence="14" id="KW-1185">Reference proteome</keyword>
<protein>
    <recommendedName>
        <fullName evidence="9">Membrane fusion protein (MFP) family protein</fullName>
    </recommendedName>
</protein>
<evidence type="ECO:0000256" key="7">
    <source>
        <dbReference type="ARBA" id="ARBA00022989"/>
    </source>
</evidence>
<comment type="subcellular location">
    <subcellularLocation>
        <location evidence="1 9">Cell inner membrane</location>
        <topology evidence="1 9">Single-pass membrane protein</topology>
    </subcellularLocation>
</comment>
<dbReference type="PANTHER" id="PTHR30386">
    <property type="entry name" value="MEMBRANE FUSION SUBUNIT OF EMRAB-TOLC MULTIDRUG EFFLUX PUMP"/>
    <property type="match status" value="1"/>
</dbReference>
<dbReference type="EMBL" id="UZWD01000018">
    <property type="protein sequence ID" value="VDS03994.1"/>
    <property type="molecule type" value="Genomic_DNA"/>
</dbReference>
<dbReference type="PRINTS" id="PR01490">
    <property type="entry name" value="RTXTOXIND"/>
</dbReference>
<sequence length="450" mass="49571">MSLATLSGDDSQDLAYGKSVRNQEFSPRRYVVLGYITLVLTFGVFGVWAFTAPLASGVVAGGTVSVESSRKTVQHLEGGIVAEILAREGEIVEAGQAVLRLESTQAQSNYAFLSSRLSMLQAQEARLIAESTNAPTLVIPDALRNSTSPEVQQQVALQETLFEDRTTSRDGQIAIFTSRVGQVNEAINGLLLQRDAIEGQMTSLTDEITRMTRGQESGIVATNQLSSMNRSRLELQGELGRLTSEIAKLRQTISETELQIVQLRQEFVERASGELRDLREMLNETTERANVARDVLDRTVVRAPVRGKLQNIRVHTVGGVIRPAEPVMDIIPLDDDLIISAQVRPIDIDSVSVGQQAEVRFPAFSSKTTPAIFGTISVVSQDVIEPTNPNMAPYYSARIEVRDSEVPQDIRERLLPGMPVDVIVSTGERTLAEYFIRPMSDMFHKGMREK</sequence>
<keyword evidence="8 9" id="KW-0472">Membrane</keyword>
<evidence type="ECO:0000256" key="1">
    <source>
        <dbReference type="ARBA" id="ARBA00004377"/>
    </source>
</evidence>
<feature type="transmembrane region" description="Helical" evidence="9">
    <location>
        <begin position="30"/>
        <end position="50"/>
    </location>
</feature>
<feature type="domain" description="AprE-like long alpha-helical hairpin" evidence="11">
    <location>
        <begin position="106"/>
        <end position="295"/>
    </location>
</feature>
<keyword evidence="10" id="KW-0175">Coiled coil</keyword>
<evidence type="ECO:0000256" key="8">
    <source>
        <dbReference type="ARBA" id="ARBA00023136"/>
    </source>
</evidence>
<dbReference type="InterPro" id="IPR058982">
    <property type="entry name" value="Beta-barrel_AprE"/>
</dbReference>
<keyword evidence="7 9" id="KW-1133">Transmembrane helix</keyword>
<dbReference type="PANTHER" id="PTHR30386:SF17">
    <property type="entry name" value="ALKALINE PROTEASE SECRETION PROTEIN APRE"/>
    <property type="match status" value="1"/>
</dbReference>
<proteinExistence type="inferred from homology"/>
<dbReference type="Proteomes" id="UP000268844">
    <property type="component" value="Unassembled WGS sequence"/>
</dbReference>
<evidence type="ECO:0000256" key="5">
    <source>
        <dbReference type="ARBA" id="ARBA00022519"/>
    </source>
</evidence>
<dbReference type="Pfam" id="PF26002">
    <property type="entry name" value="Beta-barrel_AprE"/>
    <property type="match status" value="1"/>
</dbReference>
<evidence type="ECO:0000256" key="10">
    <source>
        <dbReference type="SAM" id="Coils"/>
    </source>
</evidence>
<dbReference type="Gene3D" id="2.40.30.170">
    <property type="match status" value="1"/>
</dbReference>
<dbReference type="InterPro" id="IPR058781">
    <property type="entry name" value="HH_AprE-like"/>
</dbReference>
<evidence type="ECO:0000256" key="9">
    <source>
        <dbReference type="RuleBase" id="RU365093"/>
    </source>
</evidence>
<evidence type="ECO:0000256" key="6">
    <source>
        <dbReference type="ARBA" id="ARBA00022692"/>
    </source>
</evidence>
<keyword evidence="5 9" id="KW-0997">Cell inner membrane</keyword>
<organism evidence="13 14">
    <name type="scientific">Devosia equisanguinis</name>
    <dbReference type="NCBI Taxonomy" id="2490941"/>
    <lineage>
        <taxon>Bacteria</taxon>
        <taxon>Pseudomonadati</taxon>
        <taxon>Pseudomonadota</taxon>
        <taxon>Alphaproteobacteria</taxon>
        <taxon>Hyphomicrobiales</taxon>
        <taxon>Devosiaceae</taxon>
        <taxon>Devosia</taxon>
    </lineage>
</organism>
<comment type="similarity">
    <text evidence="2 9">Belongs to the membrane fusion protein (MFP) (TC 8.A.1) family.</text>
</comment>
<evidence type="ECO:0000313" key="14">
    <source>
        <dbReference type="Proteomes" id="UP000268844"/>
    </source>
</evidence>
<evidence type="ECO:0000259" key="11">
    <source>
        <dbReference type="Pfam" id="PF25994"/>
    </source>
</evidence>
<evidence type="ECO:0000313" key="13">
    <source>
        <dbReference type="EMBL" id="VDS03994.1"/>
    </source>
</evidence>
<keyword evidence="3 9" id="KW-0813">Transport</keyword>
<evidence type="ECO:0000256" key="2">
    <source>
        <dbReference type="ARBA" id="ARBA00009477"/>
    </source>
</evidence>
<name>A0A447I997_9HYPH</name>
<feature type="domain" description="AprE-like beta-barrel" evidence="12">
    <location>
        <begin position="337"/>
        <end position="427"/>
    </location>
</feature>
<accession>A0A447I997</accession>
<dbReference type="RefSeq" id="WP_126149588.1">
    <property type="nucleotide sequence ID" value="NZ_JBHTMH010000001.1"/>
</dbReference>
<feature type="coiled-coil region" evidence="10">
    <location>
        <begin position="232"/>
        <end position="295"/>
    </location>
</feature>
<dbReference type="InterPro" id="IPR010129">
    <property type="entry name" value="T1SS_HlyD"/>
</dbReference>
<dbReference type="GO" id="GO:0005886">
    <property type="term" value="C:plasma membrane"/>
    <property type="evidence" value="ECO:0007669"/>
    <property type="project" value="UniProtKB-SubCell"/>
</dbReference>
<evidence type="ECO:0000259" key="12">
    <source>
        <dbReference type="Pfam" id="PF26002"/>
    </source>
</evidence>
<dbReference type="InterPro" id="IPR050739">
    <property type="entry name" value="MFP"/>
</dbReference>
<dbReference type="GO" id="GO:0015031">
    <property type="term" value="P:protein transport"/>
    <property type="evidence" value="ECO:0007669"/>
    <property type="project" value="InterPro"/>
</dbReference>
<keyword evidence="4 9" id="KW-1003">Cell membrane</keyword>
<evidence type="ECO:0000256" key="4">
    <source>
        <dbReference type="ARBA" id="ARBA00022475"/>
    </source>
</evidence>
<dbReference type="AlphaFoldDB" id="A0A447I997"/>